<organism evidence="1 2">
    <name type="scientific">Catharanthus roseus</name>
    <name type="common">Madagascar periwinkle</name>
    <name type="synonym">Vinca rosea</name>
    <dbReference type="NCBI Taxonomy" id="4058"/>
    <lineage>
        <taxon>Eukaryota</taxon>
        <taxon>Viridiplantae</taxon>
        <taxon>Streptophyta</taxon>
        <taxon>Embryophyta</taxon>
        <taxon>Tracheophyta</taxon>
        <taxon>Spermatophyta</taxon>
        <taxon>Magnoliopsida</taxon>
        <taxon>eudicotyledons</taxon>
        <taxon>Gunneridae</taxon>
        <taxon>Pentapetalae</taxon>
        <taxon>asterids</taxon>
        <taxon>lamiids</taxon>
        <taxon>Gentianales</taxon>
        <taxon>Apocynaceae</taxon>
        <taxon>Rauvolfioideae</taxon>
        <taxon>Vinceae</taxon>
        <taxon>Catharanthinae</taxon>
        <taxon>Catharanthus</taxon>
    </lineage>
</organism>
<accession>A0ACC0A2H6</accession>
<proteinExistence type="predicted"/>
<comment type="caution">
    <text evidence="1">The sequence shown here is derived from an EMBL/GenBank/DDBJ whole genome shotgun (WGS) entry which is preliminary data.</text>
</comment>
<gene>
    <name evidence="1" type="ORF">M9H77_32307</name>
</gene>
<reference evidence="2" key="1">
    <citation type="journal article" date="2023" name="Nat. Plants">
        <title>Single-cell RNA sequencing provides a high-resolution roadmap for understanding the multicellular compartmentation of specialized metabolism.</title>
        <authorList>
            <person name="Sun S."/>
            <person name="Shen X."/>
            <person name="Li Y."/>
            <person name="Li Y."/>
            <person name="Wang S."/>
            <person name="Li R."/>
            <person name="Zhang H."/>
            <person name="Shen G."/>
            <person name="Guo B."/>
            <person name="Wei J."/>
            <person name="Xu J."/>
            <person name="St-Pierre B."/>
            <person name="Chen S."/>
            <person name="Sun C."/>
        </authorList>
    </citation>
    <scope>NUCLEOTIDE SEQUENCE [LARGE SCALE GENOMIC DNA]</scope>
</reference>
<dbReference type="EMBL" id="CM044707">
    <property type="protein sequence ID" value="KAI5655120.1"/>
    <property type="molecule type" value="Genomic_DNA"/>
</dbReference>
<name>A0ACC0A2H6_CATRO</name>
<protein>
    <submittedName>
        <fullName evidence="1">Uncharacterized protein</fullName>
    </submittedName>
</protein>
<keyword evidence="2" id="KW-1185">Reference proteome</keyword>
<sequence length="164" mass="18129">MAQMINYPSYFPGPPKYLVHRETGTDNVNSPEKDHLTFCYPPLSQRDLQKRKMSVSAIFGTRLAAVSIPPSITGGTTGNRAVPRIGYGGTRLVTECSSRPQKKATAHHKKSRPRKTQPWDIRRGPTVYPPLPPLPPEWTLVTEADATDDSFPQSAESSLQSPES</sequence>
<dbReference type="Proteomes" id="UP001060085">
    <property type="component" value="Linkage Group LG07"/>
</dbReference>
<evidence type="ECO:0000313" key="2">
    <source>
        <dbReference type="Proteomes" id="UP001060085"/>
    </source>
</evidence>
<evidence type="ECO:0000313" key="1">
    <source>
        <dbReference type="EMBL" id="KAI5655120.1"/>
    </source>
</evidence>